<dbReference type="InterPro" id="IPR021647">
    <property type="entry name" value="CusF_Ec"/>
</dbReference>
<name>A0A4Y8ZV09_9SPHN</name>
<protein>
    <submittedName>
        <fullName evidence="2">Copper-binding protein</fullName>
    </submittedName>
</protein>
<evidence type="ECO:0000256" key="1">
    <source>
        <dbReference type="SAM" id="MobiDB-lite"/>
    </source>
</evidence>
<proteinExistence type="predicted"/>
<dbReference type="InterPro" id="IPR042230">
    <property type="entry name" value="CusF_sf"/>
</dbReference>
<dbReference type="OrthoDB" id="5771277at2"/>
<sequence>MLAACNNSNQDTPEANAQGAPAATSATADQTFAGSGTVTRVEGKDVTISHGAVEAAGWPAMTMTFTAERPELATSVKAGDRVSFEFRKSGGGATLTSISKP</sequence>
<dbReference type="AlphaFoldDB" id="A0A4Y8ZV09"/>
<feature type="compositionally biased region" description="Polar residues" evidence="1">
    <location>
        <begin position="1"/>
        <end position="13"/>
    </location>
</feature>
<reference evidence="2 3" key="1">
    <citation type="submission" date="2019-03" db="EMBL/GenBank/DDBJ databases">
        <title>Genome sequence of Sphingomonas sp. 17J27-24.</title>
        <authorList>
            <person name="Kim M."/>
            <person name="Maeng S."/>
            <person name="Sathiyaraj S."/>
        </authorList>
    </citation>
    <scope>NUCLEOTIDE SEQUENCE [LARGE SCALE GENOMIC DNA]</scope>
    <source>
        <strain evidence="2 3">17J27-24</strain>
    </source>
</reference>
<gene>
    <name evidence="2" type="ORF">E2493_02685</name>
</gene>
<keyword evidence="3" id="KW-1185">Reference proteome</keyword>
<feature type="region of interest" description="Disordered" evidence="1">
    <location>
        <begin position="1"/>
        <end position="40"/>
    </location>
</feature>
<dbReference type="Proteomes" id="UP000298213">
    <property type="component" value="Unassembled WGS sequence"/>
</dbReference>
<dbReference type="Gene3D" id="2.40.50.320">
    <property type="entry name" value="Copper binding periplasmic protein CusF"/>
    <property type="match status" value="1"/>
</dbReference>
<dbReference type="Pfam" id="PF11604">
    <property type="entry name" value="CusF_Ec"/>
    <property type="match status" value="1"/>
</dbReference>
<dbReference type="EMBL" id="SPDV01000003">
    <property type="protein sequence ID" value="TFI59873.1"/>
    <property type="molecule type" value="Genomic_DNA"/>
</dbReference>
<feature type="compositionally biased region" description="Low complexity" evidence="1">
    <location>
        <begin position="15"/>
        <end position="28"/>
    </location>
</feature>
<evidence type="ECO:0000313" key="2">
    <source>
        <dbReference type="EMBL" id="TFI59873.1"/>
    </source>
</evidence>
<comment type="caution">
    <text evidence="2">The sequence shown here is derived from an EMBL/GenBank/DDBJ whole genome shotgun (WGS) entry which is preliminary data.</text>
</comment>
<evidence type="ECO:0000313" key="3">
    <source>
        <dbReference type="Proteomes" id="UP000298213"/>
    </source>
</evidence>
<accession>A0A4Y8ZV09</accession>
<organism evidence="2 3">
    <name type="scientific">Sphingomonas parva</name>
    <dbReference type="NCBI Taxonomy" id="2555898"/>
    <lineage>
        <taxon>Bacteria</taxon>
        <taxon>Pseudomonadati</taxon>
        <taxon>Pseudomonadota</taxon>
        <taxon>Alphaproteobacteria</taxon>
        <taxon>Sphingomonadales</taxon>
        <taxon>Sphingomonadaceae</taxon>
        <taxon>Sphingomonas</taxon>
    </lineage>
</organism>
<feature type="compositionally biased region" description="Polar residues" evidence="1">
    <location>
        <begin position="29"/>
        <end position="38"/>
    </location>
</feature>